<protein>
    <submittedName>
        <fullName evidence="3">Methylesterase 3</fullName>
    </submittedName>
</protein>
<sequence length="129" mass="14474">MTTIGDGASHEDDDEPSSPPSDDSSPLDDDDATSQDWTLAKMMVRPTSFFKEDLSKRAAFSEERYGSMDKVFMLYGEDASLTLDYQRWMVKNSPVKELMEINGPDHMPLLSKPQELCQCIATIANSCIR</sequence>
<organism evidence="3 4">
    <name type="scientific">Platanthera zijinensis</name>
    <dbReference type="NCBI Taxonomy" id="2320716"/>
    <lineage>
        <taxon>Eukaryota</taxon>
        <taxon>Viridiplantae</taxon>
        <taxon>Streptophyta</taxon>
        <taxon>Embryophyta</taxon>
        <taxon>Tracheophyta</taxon>
        <taxon>Spermatophyta</taxon>
        <taxon>Magnoliopsida</taxon>
        <taxon>Liliopsida</taxon>
        <taxon>Asparagales</taxon>
        <taxon>Orchidaceae</taxon>
        <taxon>Orchidoideae</taxon>
        <taxon>Orchideae</taxon>
        <taxon>Orchidinae</taxon>
        <taxon>Platanthera</taxon>
    </lineage>
</organism>
<name>A0AAP0B8K4_9ASPA</name>
<proteinExistence type="predicted"/>
<evidence type="ECO:0000256" key="1">
    <source>
        <dbReference type="ARBA" id="ARBA00022801"/>
    </source>
</evidence>
<dbReference type="PANTHER" id="PTHR10992">
    <property type="entry name" value="METHYLESTERASE FAMILY MEMBER"/>
    <property type="match status" value="1"/>
</dbReference>
<dbReference type="GO" id="GO:0080032">
    <property type="term" value="F:methyl jasmonate esterase activity"/>
    <property type="evidence" value="ECO:0007669"/>
    <property type="project" value="TreeGrafter"/>
</dbReference>
<dbReference type="Proteomes" id="UP001418222">
    <property type="component" value="Unassembled WGS sequence"/>
</dbReference>
<dbReference type="PANTHER" id="PTHR10992:SF1083">
    <property type="entry name" value="METHYLESTERASE 1"/>
    <property type="match status" value="1"/>
</dbReference>
<dbReference type="AlphaFoldDB" id="A0AAP0B8K4"/>
<reference evidence="3 4" key="1">
    <citation type="journal article" date="2022" name="Nat. Plants">
        <title>Genomes of leafy and leafless Platanthera orchids illuminate the evolution of mycoheterotrophy.</title>
        <authorList>
            <person name="Li M.H."/>
            <person name="Liu K.W."/>
            <person name="Li Z."/>
            <person name="Lu H.C."/>
            <person name="Ye Q.L."/>
            <person name="Zhang D."/>
            <person name="Wang J.Y."/>
            <person name="Li Y.F."/>
            <person name="Zhong Z.M."/>
            <person name="Liu X."/>
            <person name="Yu X."/>
            <person name="Liu D.K."/>
            <person name="Tu X.D."/>
            <person name="Liu B."/>
            <person name="Hao Y."/>
            <person name="Liao X.Y."/>
            <person name="Jiang Y.T."/>
            <person name="Sun W.H."/>
            <person name="Chen J."/>
            <person name="Chen Y.Q."/>
            <person name="Ai Y."/>
            <person name="Zhai J.W."/>
            <person name="Wu S.S."/>
            <person name="Zhou Z."/>
            <person name="Hsiao Y.Y."/>
            <person name="Wu W.L."/>
            <person name="Chen Y.Y."/>
            <person name="Lin Y.F."/>
            <person name="Hsu J.L."/>
            <person name="Li C.Y."/>
            <person name="Wang Z.W."/>
            <person name="Zhao X."/>
            <person name="Zhong W.Y."/>
            <person name="Ma X.K."/>
            <person name="Ma L."/>
            <person name="Huang J."/>
            <person name="Chen G.Z."/>
            <person name="Huang M.Z."/>
            <person name="Huang L."/>
            <person name="Peng D.H."/>
            <person name="Luo Y.B."/>
            <person name="Zou S.Q."/>
            <person name="Chen S.P."/>
            <person name="Lan S."/>
            <person name="Tsai W.C."/>
            <person name="Van de Peer Y."/>
            <person name="Liu Z.J."/>
        </authorList>
    </citation>
    <scope>NUCLEOTIDE SEQUENCE [LARGE SCALE GENOMIC DNA]</scope>
    <source>
        <strain evidence="3">Lor287</strain>
    </source>
</reference>
<dbReference type="GO" id="GO:0009696">
    <property type="term" value="P:salicylic acid metabolic process"/>
    <property type="evidence" value="ECO:0007669"/>
    <property type="project" value="TreeGrafter"/>
</dbReference>
<dbReference type="InterPro" id="IPR045889">
    <property type="entry name" value="MES/HNL"/>
</dbReference>
<dbReference type="GO" id="GO:0080031">
    <property type="term" value="F:methyl salicylate esterase activity"/>
    <property type="evidence" value="ECO:0007669"/>
    <property type="project" value="TreeGrafter"/>
</dbReference>
<dbReference type="Gene3D" id="3.40.50.1820">
    <property type="entry name" value="alpha/beta hydrolase"/>
    <property type="match status" value="1"/>
</dbReference>
<dbReference type="SUPFAM" id="SSF53474">
    <property type="entry name" value="alpha/beta-Hydrolases"/>
    <property type="match status" value="1"/>
</dbReference>
<comment type="caution">
    <text evidence="3">The sequence shown here is derived from an EMBL/GenBank/DDBJ whole genome shotgun (WGS) entry which is preliminary data.</text>
</comment>
<evidence type="ECO:0000313" key="4">
    <source>
        <dbReference type="Proteomes" id="UP001418222"/>
    </source>
</evidence>
<dbReference type="EMBL" id="JBBWWQ010000013">
    <property type="protein sequence ID" value="KAK8933579.1"/>
    <property type="molecule type" value="Genomic_DNA"/>
</dbReference>
<accession>A0AAP0B8K4</accession>
<dbReference type="GO" id="GO:0080030">
    <property type="term" value="F:methyl indole-3-acetate esterase activity"/>
    <property type="evidence" value="ECO:0007669"/>
    <property type="project" value="TreeGrafter"/>
</dbReference>
<evidence type="ECO:0000256" key="2">
    <source>
        <dbReference type="SAM" id="MobiDB-lite"/>
    </source>
</evidence>
<gene>
    <name evidence="3" type="primary">MES3</name>
    <name evidence="3" type="ORF">KSP39_PZI015755</name>
</gene>
<dbReference type="InterPro" id="IPR029058">
    <property type="entry name" value="AB_hydrolase_fold"/>
</dbReference>
<evidence type="ECO:0000313" key="3">
    <source>
        <dbReference type="EMBL" id="KAK8933579.1"/>
    </source>
</evidence>
<feature type="region of interest" description="Disordered" evidence="2">
    <location>
        <begin position="1"/>
        <end position="35"/>
    </location>
</feature>
<dbReference type="GO" id="GO:0009694">
    <property type="term" value="P:jasmonic acid metabolic process"/>
    <property type="evidence" value="ECO:0007669"/>
    <property type="project" value="TreeGrafter"/>
</dbReference>
<keyword evidence="4" id="KW-1185">Reference proteome</keyword>
<keyword evidence="1" id="KW-0378">Hydrolase</keyword>